<dbReference type="AlphaFoldDB" id="A0A409W6B7"/>
<sequence length="217" mass="22735">MMSNGKLITGFVFMMVSLLACADASTITVYRAKPPGPTQSDFSIENAGTTIYSAIGAAESGGVKIAVQDIRSRLVIHNKNADITIISQPTTVLEYTLEQGPSTAKEQYPPLMVWPNPDSGGLYLEPGVDADCKFDDERKTAACVGDLLVPQIQPGAGPWPTSVPEPYPTTYNAELVPVATVTLATGSASQHGSFGAVQCTGIIFVVSLALTLSGALL</sequence>
<feature type="chain" id="PRO_5019332119" evidence="1">
    <location>
        <begin position="25"/>
        <end position="217"/>
    </location>
</feature>
<name>A0A409W6B7_9AGAR</name>
<dbReference type="EMBL" id="NHTK01005780">
    <property type="protein sequence ID" value="PPQ74044.1"/>
    <property type="molecule type" value="Genomic_DNA"/>
</dbReference>
<dbReference type="Proteomes" id="UP000284842">
    <property type="component" value="Unassembled WGS sequence"/>
</dbReference>
<accession>A0A409W6B7</accession>
<evidence type="ECO:0000313" key="3">
    <source>
        <dbReference type="Proteomes" id="UP000284842"/>
    </source>
</evidence>
<protein>
    <submittedName>
        <fullName evidence="2">Uncharacterized protein</fullName>
    </submittedName>
</protein>
<keyword evidence="3" id="KW-1185">Reference proteome</keyword>
<evidence type="ECO:0000256" key="1">
    <source>
        <dbReference type="SAM" id="SignalP"/>
    </source>
</evidence>
<feature type="signal peptide" evidence="1">
    <location>
        <begin position="1"/>
        <end position="24"/>
    </location>
</feature>
<gene>
    <name evidence="2" type="ORF">CVT24_012346</name>
</gene>
<keyword evidence="1" id="KW-0732">Signal</keyword>
<proteinExistence type="predicted"/>
<reference evidence="2 3" key="1">
    <citation type="journal article" date="2018" name="Evol. Lett.">
        <title>Horizontal gene cluster transfer increased hallucinogenic mushroom diversity.</title>
        <authorList>
            <person name="Reynolds H.T."/>
            <person name="Vijayakumar V."/>
            <person name="Gluck-Thaler E."/>
            <person name="Korotkin H.B."/>
            <person name="Matheny P.B."/>
            <person name="Slot J.C."/>
        </authorList>
    </citation>
    <scope>NUCLEOTIDE SEQUENCE [LARGE SCALE GENOMIC DNA]</scope>
    <source>
        <strain evidence="2 3">2629</strain>
    </source>
</reference>
<comment type="caution">
    <text evidence="2">The sequence shown here is derived from an EMBL/GenBank/DDBJ whole genome shotgun (WGS) entry which is preliminary data.</text>
</comment>
<dbReference type="OrthoDB" id="3061131at2759"/>
<organism evidence="2 3">
    <name type="scientific">Panaeolus cyanescens</name>
    <dbReference type="NCBI Taxonomy" id="181874"/>
    <lineage>
        <taxon>Eukaryota</taxon>
        <taxon>Fungi</taxon>
        <taxon>Dikarya</taxon>
        <taxon>Basidiomycota</taxon>
        <taxon>Agaricomycotina</taxon>
        <taxon>Agaricomycetes</taxon>
        <taxon>Agaricomycetidae</taxon>
        <taxon>Agaricales</taxon>
        <taxon>Agaricineae</taxon>
        <taxon>Galeropsidaceae</taxon>
        <taxon>Panaeolus</taxon>
    </lineage>
</organism>
<dbReference type="PROSITE" id="PS51257">
    <property type="entry name" value="PROKAR_LIPOPROTEIN"/>
    <property type="match status" value="1"/>
</dbReference>
<evidence type="ECO:0000313" key="2">
    <source>
        <dbReference type="EMBL" id="PPQ74044.1"/>
    </source>
</evidence>
<dbReference type="InParanoid" id="A0A409W6B7"/>